<evidence type="ECO:0000313" key="3">
    <source>
        <dbReference type="Proteomes" id="UP000433876"/>
    </source>
</evidence>
<proteinExistence type="predicted"/>
<feature type="compositionally biased region" description="Low complexity" evidence="1">
    <location>
        <begin position="494"/>
        <end position="541"/>
    </location>
</feature>
<dbReference type="Proteomes" id="UP000433876">
    <property type="component" value="Unassembled WGS sequence"/>
</dbReference>
<feature type="region of interest" description="Disordered" evidence="1">
    <location>
        <begin position="425"/>
        <end position="444"/>
    </location>
</feature>
<feature type="compositionally biased region" description="Low complexity" evidence="1">
    <location>
        <begin position="127"/>
        <end position="136"/>
    </location>
</feature>
<feature type="compositionally biased region" description="Polar residues" evidence="1">
    <location>
        <begin position="277"/>
        <end position="312"/>
    </location>
</feature>
<feature type="compositionally biased region" description="Low complexity" evidence="1">
    <location>
        <begin position="616"/>
        <end position="649"/>
    </location>
</feature>
<dbReference type="EMBL" id="NMPR01000114">
    <property type="protein sequence ID" value="KAA8630103.1"/>
    <property type="molecule type" value="Genomic_DNA"/>
</dbReference>
<feature type="region of interest" description="Disordered" evidence="1">
    <location>
        <begin position="1"/>
        <end position="142"/>
    </location>
</feature>
<feature type="region of interest" description="Disordered" evidence="1">
    <location>
        <begin position="475"/>
        <end position="649"/>
    </location>
</feature>
<dbReference type="VEuPathDB" id="FungiDB:SMAC_00986"/>
<sequence length="649" mass="70836">MYQPQYGYNPNPAAGAGAGNSAFNGAPPPQNPQNSQVPQVPQVPQQASHLQPSPSRGPSPSQQQQRQQQQRQQQQQHHQQMMYKSQQQQQQPGQQHHPGQQQTQQQQQQQQQQQFHMGSQAGGSHFPAAAAPSPGMMGTGAGPAGMMQNAAMPHTTAATNGQMSFQAPYTSAPYVAAVPSPAAPQPQLPANYMMSASMPHYPMNAAMSQQQPMMQRIHPSQQNAANMSASTPQRSFNPASQGTPNNAMPSQQPGTYSTAQGQGGSANQTPTTTQPQSGSAVVTPQTPTFPSTGGQGQANGTPMHSAPQSPTTRSREQERFAVLLEINHELLYELACLHISRQEIKREKEAAGESGEQQQNGGMSLHEEEKLTEQDYQQCMVRVRTNMGFMAPLSQPGKQPNMHPYPAYLTPPPLHLNLRVRVAQNTSAEDSASDAPPDPNTDRAERHKIMTDLYKKLQSLYPALDYKNEPIWRSAPNASAGSSGLPGSGPMPGGTPDQMSQQAGQQQQSQQSQQQQGQQQNPQQQHGQQQQQPGQQLSHQQMMMLKQQQYREQMHQKQLQIQQQIQQQQNGQLGGGGVRSNHGSPAPSGQMLQQGMKTPQMTPQMSNAVPPGMVTQHQQQQQQPQSQQQPQQQQNQRYAQSQSNASGPP</sequence>
<comment type="caution">
    <text evidence="2">The sequence shown here is derived from an EMBL/GenBank/DDBJ whole genome shotgun (WGS) entry which is preliminary data.</text>
</comment>
<feature type="compositionally biased region" description="Polar residues" evidence="1">
    <location>
        <begin position="590"/>
        <end position="607"/>
    </location>
</feature>
<reference evidence="2 3" key="1">
    <citation type="submission" date="2017-07" db="EMBL/GenBank/DDBJ databases">
        <title>Genome sequence of the Sordaria macrospora wild type strain R19027.</title>
        <authorList>
            <person name="Nowrousian M."/>
            <person name="Teichert I."/>
            <person name="Kueck U."/>
        </authorList>
    </citation>
    <scope>NUCLEOTIDE SEQUENCE [LARGE SCALE GENOMIC DNA]</scope>
    <source>
        <strain evidence="2 3">R19027</strain>
        <tissue evidence="2">Mycelium</tissue>
    </source>
</reference>
<feature type="compositionally biased region" description="Low complexity" evidence="1">
    <location>
        <begin position="32"/>
        <end position="119"/>
    </location>
</feature>
<feature type="compositionally biased region" description="Low complexity" evidence="1">
    <location>
        <begin position="9"/>
        <end position="25"/>
    </location>
</feature>
<name>A0A8S8ZJ20_SORMA</name>
<feature type="compositionally biased region" description="Polar residues" evidence="1">
    <location>
        <begin position="208"/>
        <end position="260"/>
    </location>
</feature>
<evidence type="ECO:0000313" key="2">
    <source>
        <dbReference type="EMBL" id="KAA8630103.1"/>
    </source>
</evidence>
<evidence type="ECO:0000256" key="1">
    <source>
        <dbReference type="SAM" id="MobiDB-lite"/>
    </source>
</evidence>
<dbReference type="AlphaFoldDB" id="A0A8S8ZJ20"/>
<protein>
    <submittedName>
        <fullName evidence="2">Uncharacterized protein</fullName>
    </submittedName>
</protein>
<feature type="compositionally biased region" description="Low complexity" evidence="1">
    <location>
        <begin position="556"/>
        <end position="571"/>
    </location>
</feature>
<gene>
    <name evidence="2" type="ORF">SMACR_00986</name>
</gene>
<organism evidence="2 3">
    <name type="scientific">Sordaria macrospora</name>
    <dbReference type="NCBI Taxonomy" id="5147"/>
    <lineage>
        <taxon>Eukaryota</taxon>
        <taxon>Fungi</taxon>
        <taxon>Dikarya</taxon>
        <taxon>Ascomycota</taxon>
        <taxon>Pezizomycotina</taxon>
        <taxon>Sordariomycetes</taxon>
        <taxon>Sordariomycetidae</taxon>
        <taxon>Sordariales</taxon>
        <taxon>Sordariaceae</taxon>
        <taxon>Sordaria</taxon>
    </lineage>
</organism>
<accession>A0A8S8ZJ20</accession>
<feature type="region of interest" description="Disordered" evidence="1">
    <location>
        <begin position="208"/>
        <end position="316"/>
    </location>
</feature>